<keyword evidence="7 9" id="KW-0808">Transferase</keyword>
<comment type="subcellular location">
    <subcellularLocation>
        <location evidence="1">Cell membrane</location>
        <topology evidence="1">Multi-pass membrane protein</topology>
    </subcellularLocation>
</comment>
<dbReference type="EMBL" id="JAZBJZ010000037">
    <property type="protein sequence ID" value="MEE3717265.1"/>
    <property type="molecule type" value="Genomic_DNA"/>
</dbReference>
<evidence type="ECO:0000313" key="9">
    <source>
        <dbReference type="EMBL" id="MEE3717265.1"/>
    </source>
</evidence>
<name>A0AAW9Q1E8_9CYAN</name>
<evidence type="ECO:0000256" key="4">
    <source>
        <dbReference type="ARBA" id="ARBA00022692"/>
    </source>
</evidence>
<comment type="similarity">
    <text evidence="2 7">Belongs to the membrane-bound acyltransferase family.</text>
</comment>
<dbReference type="InterPro" id="IPR004299">
    <property type="entry name" value="MBOAT_fam"/>
</dbReference>
<evidence type="ECO:0000256" key="1">
    <source>
        <dbReference type="ARBA" id="ARBA00004651"/>
    </source>
</evidence>
<dbReference type="GO" id="GO:0016746">
    <property type="term" value="F:acyltransferase activity"/>
    <property type="evidence" value="ECO:0007669"/>
    <property type="project" value="UniProtKB-KW"/>
</dbReference>
<keyword evidence="5 8" id="KW-1133">Transmembrane helix</keyword>
<evidence type="ECO:0000256" key="2">
    <source>
        <dbReference type="ARBA" id="ARBA00010323"/>
    </source>
</evidence>
<dbReference type="GO" id="GO:0005886">
    <property type="term" value="C:plasma membrane"/>
    <property type="evidence" value="ECO:0007669"/>
    <property type="project" value="UniProtKB-SubCell"/>
</dbReference>
<dbReference type="InterPro" id="IPR024194">
    <property type="entry name" value="Ac/AlaTfrase_AlgI/DltB"/>
</dbReference>
<organism evidence="9 10">
    <name type="scientific">Tumidithrix elongata BACA0141</name>
    <dbReference type="NCBI Taxonomy" id="2716417"/>
    <lineage>
        <taxon>Bacteria</taxon>
        <taxon>Bacillati</taxon>
        <taxon>Cyanobacteriota</taxon>
        <taxon>Cyanophyceae</taxon>
        <taxon>Pseudanabaenales</taxon>
        <taxon>Pseudanabaenaceae</taxon>
        <taxon>Tumidithrix</taxon>
        <taxon>Tumidithrix elongata</taxon>
    </lineage>
</organism>
<sequence>MIFASTLFLFLFLPLTLAGYFLIRSQLMLLRNIFLLLMSLIFYAWGEPVYVFLMIGSIVLNYLAGVMLYLQRQKSLKFINQHGILAISIISNLGLLFYFKYANFFINNLNAILQNLSIQPIAYPQISLPLGISFFTFHAMSYAIDAYRQETEVELNPIHCGLYLTLFPQLIAGPIIRYHDVAQQIVSRTVTRSQFSAGIQRFIFGLAKKTMLANPLGEVADKIFAVPVHDVTTGMAWLGIACYTLQVYFDFSGYSDMAIGLGRLFGFEFLENFNYPYIAQSMRDFWRRWHISLSNWFRDYLYIPLGGNRGSPLRTYLNLWIVFLLCGLWHGASWNFVIWGALHGASLVLERMGWHKYLDRLWVPFRHLYTLSIVAIGWVFFRSDSLSHAIAYLNSMIGLTDADGIKYSALYYFDLKTFVNLSVGCILATPIANWVGAYLQKRTISPRFNHFRSVLYAGHYLLLVSLFLLSAASLASGTYNPFIYYRF</sequence>
<keyword evidence="4 8" id="KW-0812">Transmembrane</keyword>
<evidence type="ECO:0000256" key="5">
    <source>
        <dbReference type="ARBA" id="ARBA00022989"/>
    </source>
</evidence>
<dbReference type="InterPro" id="IPR028362">
    <property type="entry name" value="AlgI"/>
</dbReference>
<dbReference type="PIRSF" id="PIRSF016636">
    <property type="entry name" value="AlgI_DltB"/>
    <property type="match status" value="1"/>
</dbReference>
<keyword evidence="6 7" id="KW-0472">Membrane</keyword>
<dbReference type="AlphaFoldDB" id="A0AAW9Q1E8"/>
<dbReference type="RefSeq" id="WP_330483694.1">
    <property type="nucleotide sequence ID" value="NZ_JAZBJZ010000037.1"/>
</dbReference>
<dbReference type="GO" id="GO:0042121">
    <property type="term" value="P:alginic acid biosynthetic process"/>
    <property type="evidence" value="ECO:0007669"/>
    <property type="project" value="InterPro"/>
</dbReference>
<feature type="transmembrane region" description="Helical" evidence="8">
    <location>
        <begin position="362"/>
        <end position="381"/>
    </location>
</feature>
<dbReference type="Proteomes" id="UP001333818">
    <property type="component" value="Unassembled WGS sequence"/>
</dbReference>
<keyword evidence="10" id="KW-1185">Reference proteome</keyword>
<comment type="caution">
    <text evidence="9">The sequence shown here is derived from an EMBL/GenBank/DDBJ whole genome shotgun (WGS) entry which is preliminary data.</text>
</comment>
<proteinExistence type="inferred from homology"/>
<protein>
    <submittedName>
        <fullName evidence="9">MBOAT family O-acyltransferase</fullName>
        <ecNumber evidence="9">2.3.-.-</ecNumber>
    </submittedName>
</protein>
<feature type="transmembrane region" description="Helical" evidence="8">
    <location>
        <begin position="319"/>
        <end position="342"/>
    </location>
</feature>
<dbReference type="EC" id="2.3.-.-" evidence="9"/>
<feature type="transmembrane region" description="Helical" evidence="8">
    <location>
        <begin position="82"/>
        <end position="101"/>
    </location>
</feature>
<evidence type="ECO:0000256" key="8">
    <source>
        <dbReference type="SAM" id="Phobius"/>
    </source>
</evidence>
<evidence type="ECO:0000256" key="3">
    <source>
        <dbReference type="ARBA" id="ARBA00022475"/>
    </source>
</evidence>
<dbReference type="PIRSF" id="PIRSF500217">
    <property type="entry name" value="AlgI"/>
    <property type="match status" value="1"/>
</dbReference>
<keyword evidence="3 7" id="KW-1003">Cell membrane</keyword>
<feature type="transmembrane region" description="Helical" evidence="8">
    <location>
        <begin position="28"/>
        <end position="45"/>
    </location>
</feature>
<evidence type="ECO:0000313" key="10">
    <source>
        <dbReference type="Proteomes" id="UP001333818"/>
    </source>
</evidence>
<feature type="transmembrane region" description="Helical" evidence="8">
    <location>
        <begin position="51"/>
        <end position="70"/>
    </location>
</feature>
<gene>
    <name evidence="9" type="ORF">V2H45_10945</name>
</gene>
<feature type="transmembrane region" description="Helical" evidence="8">
    <location>
        <begin position="460"/>
        <end position="479"/>
    </location>
</feature>
<reference evidence="9" key="1">
    <citation type="submission" date="2024-01" db="EMBL/GenBank/DDBJ databases">
        <title>Bank of Algae and Cyanobacteria of the Azores (BACA) strain genomes.</title>
        <authorList>
            <person name="Luz R."/>
            <person name="Cordeiro R."/>
            <person name="Fonseca A."/>
            <person name="Goncalves V."/>
        </authorList>
    </citation>
    <scope>NUCLEOTIDE SEQUENCE</scope>
    <source>
        <strain evidence="9">BACA0141</strain>
    </source>
</reference>
<keyword evidence="7 9" id="KW-0012">Acyltransferase</keyword>
<dbReference type="PANTHER" id="PTHR13285:SF18">
    <property type="entry name" value="PROTEIN-CYSTEINE N-PALMITOYLTRANSFERASE RASP"/>
    <property type="match status" value="1"/>
</dbReference>
<dbReference type="PANTHER" id="PTHR13285">
    <property type="entry name" value="ACYLTRANSFERASE"/>
    <property type="match status" value="1"/>
</dbReference>
<feature type="transmembrane region" description="Helical" evidence="8">
    <location>
        <begin position="419"/>
        <end position="439"/>
    </location>
</feature>
<accession>A0AAW9Q1E8</accession>
<feature type="transmembrane region" description="Helical" evidence="8">
    <location>
        <begin position="121"/>
        <end position="140"/>
    </location>
</feature>
<evidence type="ECO:0000256" key="6">
    <source>
        <dbReference type="ARBA" id="ARBA00023136"/>
    </source>
</evidence>
<dbReference type="Pfam" id="PF03062">
    <property type="entry name" value="MBOAT"/>
    <property type="match status" value="1"/>
</dbReference>
<evidence type="ECO:0000256" key="7">
    <source>
        <dbReference type="PIRNR" id="PIRNR016636"/>
    </source>
</evidence>
<feature type="transmembrane region" description="Helical" evidence="8">
    <location>
        <begin position="6"/>
        <end position="23"/>
    </location>
</feature>
<dbReference type="InterPro" id="IPR051085">
    <property type="entry name" value="MB_O-acyltransferase"/>
</dbReference>